<gene>
    <name evidence="1" type="ORF">L6164_025988</name>
</gene>
<comment type="caution">
    <text evidence="1">The sequence shown here is derived from an EMBL/GenBank/DDBJ whole genome shotgun (WGS) entry which is preliminary data.</text>
</comment>
<evidence type="ECO:0000313" key="2">
    <source>
        <dbReference type="Proteomes" id="UP000828941"/>
    </source>
</evidence>
<keyword evidence="2" id="KW-1185">Reference proteome</keyword>
<evidence type="ECO:0000313" key="1">
    <source>
        <dbReference type="EMBL" id="KAI4318189.1"/>
    </source>
</evidence>
<proteinExistence type="predicted"/>
<accession>A0ACB9M4C3</accession>
<protein>
    <submittedName>
        <fullName evidence="1">Uncharacterized protein</fullName>
    </submittedName>
</protein>
<reference evidence="1 2" key="1">
    <citation type="journal article" date="2022" name="DNA Res.">
        <title>Chromosomal-level genome assembly of the orchid tree Bauhinia variegata (Leguminosae; Cercidoideae) supports the allotetraploid origin hypothesis of Bauhinia.</title>
        <authorList>
            <person name="Zhong Y."/>
            <person name="Chen Y."/>
            <person name="Zheng D."/>
            <person name="Pang J."/>
            <person name="Liu Y."/>
            <person name="Luo S."/>
            <person name="Meng S."/>
            <person name="Qian L."/>
            <person name="Wei D."/>
            <person name="Dai S."/>
            <person name="Zhou R."/>
        </authorList>
    </citation>
    <scope>NUCLEOTIDE SEQUENCE [LARGE SCALE GENOMIC DNA]</scope>
    <source>
        <strain evidence="1">BV-YZ2020</strain>
    </source>
</reference>
<organism evidence="1 2">
    <name type="scientific">Bauhinia variegata</name>
    <name type="common">Purple orchid tree</name>
    <name type="synonym">Phanera variegata</name>
    <dbReference type="NCBI Taxonomy" id="167791"/>
    <lineage>
        <taxon>Eukaryota</taxon>
        <taxon>Viridiplantae</taxon>
        <taxon>Streptophyta</taxon>
        <taxon>Embryophyta</taxon>
        <taxon>Tracheophyta</taxon>
        <taxon>Spermatophyta</taxon>
        <taxon>Magnoliopsida</taxon>
        <taxon>eudicotyledons</taxon>
        <taxon>Gunneridae</taxon>
        <taxon>Pentapetalae</taxon>
        <taxon>rosids</taxon>
        <taxon>fabids</taxon>
        <taxon>Fabales</taxon>
        <taxon>Fabaceae</taxon>
        <taxon>Cercidoideae</taxon>
        <taxon>Cercideae</taxon>
        <taxon>Bauhiniinae</taxon>
        <taxon>Bauhinia</taxon>
    </lineage>
</organism>
<dbReference type="EMBL" id="CM039435">
    <property type="protein sequence ID" value="KAI4318189.1"/>
    <property type="molecule type" value="Genomic_DNA"/>
</dbReference>
<sequence>MKKKKKNAVSGLGSGSTIAVTYVTATVCGIIAGEPTQRIQCYQNGQNVPVLPNSSYQAISGGRSFFCGLRNGGLSLHCWDTALTNSSFQPKRLYYSKSTQLTDLTVGDAQVCAREVNSGIARCWRGNGYEFPSPGEAFRFRSITSGSGFSCGILKVNYRVWCWGQREIAGEIHKLFENLSMSSLVAGESHVCGLTTNGALICKGNNDSGQLNVIFSSTYEFSGLALGANFTCAVRPRNGMVVCWGGTNRFEFDSDMIKDVSFESIVAGLDFVCGITTKNLSMFCWGPGWSGRLNLPSDLPLGVVLPGPCVEDSCSNCGTYPNSEALCHGSGSICYSCQTEMPLAVPLPPLKSPPLSPQGGERNTKELLAFLIVGSIGSFVGLCTILYCLWSRLLKRNVENSAQPTSSEAYVDVAPPIPGFSEAAFRSFSSKRQNSRTLRRSHRSGSSTKITDKTQSFSLSELAAATNNFSKDNQIGAGSFGVVYKGQLTDGQDVAIKRGETSTKMKKFQDKESAFDSELVLLSRLHHKHLVGLIGFCEENDERLLVYEYMSNGSLHDHLHDKRNTEKSSSILNSWKIRIKIALDAARGIEYLHNYAVPPIIHRDIKSSNILLDSKWNARVSDFGLSLLIGSESEESTSTIIKAAGTVGYIDPEYYVLNVLTTKSDVYGLGVVMLELLTGKRAVFQNGEAESGPIGVVEFAKPRIAAGEIWKVLDYRVGEPEVNEIEALELMALTAMHCVSLEGKDRPCMADIVANLEKALAFHEGNLDGGRFSVTSYSASFE</sequence>
<name>A0ACB9M4C3_BAUVA</name>
<dbReference type="Proteomes" id="UP000828941">
    <property type="component" value="Chromosome 10"/>
</dbReference>